<evidence type="ECO:0008006" key="4">
    <source>
        <dbReference type="Google" id="ProtNLM"/>
    </source>
</evidence>
<evidence type="ECO:0000313" key="2">
    <source>
        <dbReference type="EMBL" id="GAA4818604.1"/>
    </source>
</evidence>
<dbReference type="RefSeq" id="WP_345623577.1">
    <property type="nucleotide sequence ID" value="NZ_BAABIG010000072.1"/>
</dbReference>
<feature type="region of interest" description="Disordered" evidence="1">
    <location>
        <begin position="77"/>
        <end position="117"/>
    </location>
</feature>
<gene>
    <name evidence="2" type="ORF">GCM10023220_59230</name>
</gene>
<organism evidence="2 3">
    <name type="scientific">Streptomyces ziwulingensis</name>
    <dbReference type="NCBI Taxonomy" id="1045501"/>
    <lineage>
        <taxon>Bacteria</taxon>
        <taxon>Bacillati</taxon>
        <taxon>Actinomycetota</taxon>
        <taxon>Actinomycetes</taxon>
        <taxon>Kitasatosporales</taxon>
        <taxon>Streptomycetaceae</taxon>
        <taxon>Streptomyces</taxon>
    </lineage>
</organism>
<evidence type="ECO:0000313" key="3">
    <source>
        <dbReference type="Proteomes" id="UP001501265"/>
    </source>
</evidence>
<comment type="caution">
    <text evidence="2">The sequence shown here is derived from an EMBL/GenBank/DDBJ whole genome shotgun (WGS) entry which is preliminary data.</text>
</comment>
<feature type="region of interest" description="Disordered" evidence="1">
    <location>
        <begin position="149"/>
        <end position="175"/>
    </location>
</feature>
<sequence>MDLNPYVESLRRELVTAADTGDAAAVAERLSATLTSATRLTLLEALTDAAEEITRDLAPGSVEVRLRGRDPHFVVVSPCSHDESDAAEDTEPPGSGSGAPSPLPLLGKDSGPVARINFRPPQHLMDRIETVAAEQGLSVNAWLIRASSAAVEGGRSPRRGRRDAGRGGHFTGWVG</sequence>
<dbReference type="InterPro" id="IPR010985">
    <property type="entry name" value="Ribbon_hlx_hlx"/>
</dbReference>
<dbReference type="EMBL" id="BAABIG010000072">
    <property type="protein sequence ID" value="GAA4818604.1"/>
    <property type="molecule type" value="Genomic_DNA"/>
</dbReference>
<dbReference type="SUPFAM" id="SSF47598">
    <property type="entry name" value="Ribbon-helix-helix"/>
    <property type="match status" value="1"/>
</dbReference>
<accession>A0ABP9D0A4</accession>
<name>A0ABP9D0A4_9ACTN</name>
<dbReference type="Proteomes" id="UP001501265">
    <property type="component" value="Unassembled WGS sequence"/>
</dbReference>
<keyword evidence="3" id="KW-1185">Reference proteome</keyword>
<protein>
    <recommendedName>
        <fullName evidence="4">Histidine kinase</fullName>
    </recommendedName>
</protein>
<reference evidence="3" key="1">
    <citation type="journal article" date="2019" name="Int. J. Syst. Evol. Microbiol.">
        <title>The Global Catalogue of Microorganisms (GCM) 10K type strain sequencing project: providing services to taxonomists for standard genome sequencing and annotation.</title>
        <authorList>
            <consortium name="The Broad Institute Genomics Platform"/>
            <consortium name="The Broad Institute Genome Sequencing Center for Infectious Disease"/>
            <person name="Wu L."/>
            <person name="Ma J."/>
        </authorList>
    </citation>
    <scope>NUCLEOTIDE SEQUENCE [LARGE SCALE GENOMIC DNA]</scope>
    <source>
        <strain evidence="3">JCM 18081</strain>
    </source>
</reference>
<proteinExistence type="predicted"/>
<feature type="compositionally biased region" description="Low complexity" evidence="1">
    <location>
        <begin position="92"/>
        <end position="107"/>
    </location>
</feature>
<evidence type="ECO:0000256" key="1">
    <source>
        <dbReference type="SAM" id="MobiDB-lite"/>
    </source>
</evidence>